<dbReference type="Proteomes" id="UP001066276">
    <property type="component" value="Chromosome 7"/>
</dbReference>
<feature type="region of interest" description="Disordered" evidence="1">
    <location>
        <begin position="74"/>
        <end position="96"/>
    </location>
</feature>
<reference evidence="2" key="1">
    <citation type="journal article" date="2022" name="bioRxiv">
        <title>Sequencing and chromosome-scale assembly of the giantPleurodeles waltlgenome.</title>
        <authorList>
            <person name="Brown T."/>
            <person name="Elewa A."/>
            <person name="Iarovenko S."/>
            <person name="Subramanian E."/>
            <person name="Araus A.J."/>
            <person name="Petzold A."/>
            <person name="Susuki M."/>
            <person name="Suzuki K.-i.T."/>
            <person name="Hayashi T."/>
            <person name="Toyoda A."/>
            <person name="Oliveira C."/>
            <person name="Osipova E."/>
            <person name="Leigh N.D."/>
            <person name="Simon A."/>
            <person name="Yun M.H."/>
        </authorList>
    </citation>
    <scope>NUCLEOTIDE SEQUENCE</scope>
    <source>
        <strain evidence="2">20211129_DDA</strain>
        <tissue evidence="2">Liver</tissue>
    </source>
</reference>
<accession>A0AAV7PA28</accession>
<comment type="caution">
    <text evidence="2">The sequence shown here is derived from an EMBL/GenBank/DDBJ whole genome shotgun (WGS) entry which is preliminary data.</text>
</comment>
<keyword evidence="3" id="KW-1185">Reference proteome</keyword>
<gene>
    <name evidence="2" type="ORF">NDU88_002777</name>
</gene>
<proteinExistence type="predicted"/>
<evidence type="ECO:0000256" key="1">
    <source>
        <dbReference type="SAM" id="MobiDB-lite"/>
    </source>
</evidence>
<protein>
    <submittedName>
        <fullName evidence="2">Uncharacterized protein</fullName>
    </submittedName>
</protein>
<organism evidence="2 3">
    <name type="scientific">Pleurodeles waltl</name>
    <name type="common">Iberian ribbed newt</name>
    <dbReference type="NCBI Taxonomy" id="8319"/>
    <lineage>
        <taxon>Eukaryota</taxon>
        <taxon>Metazoa</taxon>
        <taxon>Chordata</taxon>
        <taxon>Craniata</taxon>
        <taxon>Vertebrata</taxon>
        <taxon>Euteleostomi</taxon>
        <taxon>Amphibia</taxon>
        <taxon>Batrachia</taxon>
        <taxon>Caudata</taxon>
        <taxon>Salamandroidea</taxon>
        <taxon>Salamandridae</taxon>
        <taxon>Pleurodelinae</taxon>
        <taxon>Pleurodeles</taxon>
    </lineage>
</organism>
<feature type="compositionally biased region" description="Basic and acidic residues" evidence="1">
    <location>
        <begin position="31"/>
        <end position="45"/>
    </location>
</feature>
<feature type="region of interest" description="Disordered" evidence="1">
    <location>
        <begin position="1"/>
        <end position="49"/>
    </location>
</feature>
<sequence length="156" mass="17099">MKISLVRHQLLEPFGRPKEKREKEKRRRCPRGADPKPDPKPEERGPGCGGRCLLLTQPPVVSPALLLSASRSLCSAGPAATPGSGRGTGAAAAGTDARGEEVRRLPYLERARWIFIDSRDGFVGFCSFRRRREDSATCSLELVFFQSCSLRCSGLL</sequence>
<dbReference type="EMBL" id="JANPWB010000011">
    <property type="protein sequence ID" value="KAJ1124316.1"/>
    <property type="molecule type" value="Genomic_DNA"/>
</dbReference>
<name>A0AAV7PA28_PLEWA</name>
<evidence type="ECO:0000313" key="2">
    <source>
        <dbReference type="EMBL" id="KAJ1124316.1"/>
    </source>
</evidence>
<dbReference type="AlphaFoldDB" id="A0AAV7PA28"/>
<evidence type="ECO:0000313" key="3">
    <source>
        <dbReference type="Proteomes" id="UP001066276"/>
    </source>
</evidence>